<evidence type="ECO:0000256" key="2">
    <source>
        <dbReference type="ARBA" id="ARBA00022670"/>
    </source>
</evidence>
<evidence type="ECO:0000256" key="5">
    <source>
        <dbReference type="PROSITE-ProRule" id="PRU01240"/>
    </source>
</evidence>
<feature type="active site" description="Charge relay system" evidence="5">
    <location>
        <position position="141"/>
    </location>
</feature>
<proteinExistence type="inferred from homology"/>
<evidence type="ECO:0000259" key="7">
    <source>
        <dbReference type="Pfam" id="PF00082"/>
    </source>
</evidence>
<dbReference type="InterPro" id="IPR000209">
    <property type="entry name" value="Peptidase_S8/S53_dom"/>
</dbReference>
<keyword evidence="9" id="KW-1185">Reference proteome</keyword>
<feature type="transmembrane region" description="Helical" evidence="6">
    <location>
        <begin position="21"/>
        <end position="39"/>
    </location>
</feature>
<evidence type="ECO:0000256" key="1">
    <source>
        <dbReference type="ARBA" id="ARBA00011073"/>
    </source>
</evidence>
<dbReference type="InterPro" id="IPR050131">
    <property type="entry name" value="Peptidase_S8_subtilisin-like"/>
</dbReference>
<dbReference type="RefSeq" id="WP_171472678.1">
    <property type="nucleotide sequence ID" value="NZ_CP053452.2"/>
</dbReference>
<dbReference type="AlphaFoldDB" id="A0A6M5YT60"/>
<dbReference type="GO" id="GO:0004252">
    <property type="term" value="F:serine-type endopeptidase activity"/>
    <property type="evidence" value="ECO:0007669"/>
    <property type="project" value="UniProtKB-UniRule"/>
</dbReference>
<name>A0A6M5YT60_9BACT</name>
<keyword evidence="6" id="KW-0812">Transmembrane</keyword>
<dbReference type="Proteomes" id="UP000503447">
    <property type="component" value="Chromosome"/>
</dbReference>
<protein>
    <recommendedName>
        <fullName evidence="7">Peptidase S8/S53 domain-containing protein</fullName>
    </recommendedName>
</protein>
<dbReference type="PANTHER" id="PTHR43806">
    <property type="entry name" value="PEPTIDASE S8"/>
    <property type="match status" value="1"/>
</dbReference>
<feature type="active site" description="Charge relay system" evidence="5">
    <location>
        <position position="95"/>
    </location>
</feature>
<dbReference type="EMBL" id="CP053452">
    <property type="protein sequence ID" value="QJW97267.1"/>
    <property type="molecule type" value="Genomic_DNA"/>
</dbReference>
<dbReference type="PRINTS" id="PR00723">
    <property type="entry name" value="SUBTILISIN"/>
</dbReference>
<accession>A0A6M5YT60</accession>
<evidence type="ECO:0000313" key="9">
    <source>
        <dbReference type="Proteomes" id="UP000503447"/>
    </source>
</evidence>
<comment type="similarity">
    <text evidence="1 5">Belongs to the peptidase S8 family.</text>
</comment>
<dbReference type="Gene3D" id="3.40.50.200">
    <property type="entry name" value="Peptidase S8/S53 domain"/>
    <property type="match status" value="1"/>
</dbReference>
<dbReference type="PROSITE" id="PS51892">
    <property type="entry name" value="SUBTILASE"/>
    <property type="match status" value="1"/>
</dbReference>
<sequence>MKKKWEKAFRSRRIREKKRGDFVIAFGYGSHYSIELLLFRMSMFVTGTRLAMPEAIARCQNALHLDDMGFAQGLPLRGGTSELLTGKNVGVAVIDTGVNLAQRDWLQKRVLEVFEVSLNGAVKSVYVQGGKDRPRLDVLWHGTVMAELIGRPGVGMAPEVDLYCYCVPCDPHEDEYESPTYDPRPVLHAFAHAEKNPAVQVVSLSLNSFEPAYTHTHTNYQTQLPFEDVFVDALTALQDAGKIVILTAGNRPDQSSERYETGIPGRARPGVTVGSAALSGGEWERSKFSLSFERMFGADYIPDVYASGEVIPVCDCPLVMPGVVSGTSASTAITSGLVALGVQALLSSASGAPLNVQAVNRLRDALIGSGPCVRDPHVVPTKAVRAINVQSFLTRL</sequence>
<dbReference type="KEGG" id="ftj:FTUN_4837"/>
<dbReference type="PANTHER" id="PTHR43806:SF11">
    <property type="entry name" value="CEREVISIN-RELATED"/>
    <property type="match status" value="1"/>
</dbReference>
<feature type="domain" description="Peptidase S8/S53" evidence="7">
    <location>
        <begin position="86"/>
        <end position="347"/>
    </location>
</feature>
<organism evidence="8 9">
    <name type="scientific">Frigoriglobus tundricola</name>
    <dbReference type="NCBI Taxonomy" id="2774151"/>
    <lineage>
        <taxon>Bacteria</taxon>
        <taxon>Pseudomonadati</taxon>
        <taxon>Planctomycetota</taxon>
        <taxon>Planctomycetia</taxon>
        <taxon>Gemmatales</taxon>
        <taxon>Gemmataceae</taxon>
        <taxon>Frigoriglobus</taxon>
    </lineage>
</organism>
<keyword evidence="6" id="KW-1133">Transmembrane helix</keyword>
<evidence type="ECO:0000313" key="8">
    <source>
        <dbReference type="EMBL" id="QJW97267.1"/>
    </source>
</evidence>
<dbReference type="SUPFAM" id="SSF52743">
    <property type="entry name" value="Subtilisin-like"/>
    <property type="match status" value="1"/>
</dbReference>
<keyword evidence="3 5" id="KW-0378">Hydrolase</keyword>
<keyword evidence="4 5" id="KW-0720">Serine protease</keyword>
<keyword evidence="2 5" id="KW-0645">Protease</keyword>
<evidence type="ECO:0000256" key="6">
    <source>
        <dbReference type="SAM" id="Phobius"/>
    </source>
</evidence>
<dbReference type="Pfam" id="PF00082">
    <property type="entry name" value="Peptidase_S8"/>
    <property type="match status" value="1"/>
</dbReference>
<dbReference type="InterPro" id="IPR036852">
    <property type="entry name" value="Peptidase_S8/S53_dom_sf"/>
</dbReference>
<dbReference type="InterPro" id="IPR015500">
    <property type="entry name" value="Peptidase_S8_subtilisin-rel"/>
</dbReference>
<dbReference type="CDD" id="cd00306">
    <property type="entry name" value="Peptidases_S8_S53"/>
    <property type="match status" value="1"/>
</dbReference>
<evidence type="ECO:0000256" key="3">
    <source>
        <dbReference type="ARBA" id="ARBA00022801"/>
    </source>
</evidence>
<gene>
    <name evidence="8" type="ORF">FTUN_4837</name>
</gene>
<dbReference type="GO" id="GO:0006508">
    <property type="term" value="P:proteolysis"/>
    <property type="evidence" value="ECO:0007669"/>
    <property type="project" value="UniProtKB-KW"/>
</dbReference>
<keyword evidence="6" id="KW-0472">Membrane</keyword>
<reference evidence="9" key="1">
    <citation type="submission" date="2020-05" db="EMBL/GenBank/DDBJ databases">
        <title>Frigoriglobus tundricola gen. nov., sp. nov., a psychrotolerant cellulolytic planctomycete of the family Gemmataceae with two divergent copies of 16S rRNA gene.</title>
        <authorList>
            <person name="Kulichevskaya I.S."/>
            <person name="Ivanova A.A."/>
            <person name="Naumoff D.G."/>
            <person name="Beletsky A.V."/>
            <person name="Rijpstra W.I.C."/>
            <person name="Sinninghe Damste J.S."/>
            <person name="Mardanov A.V."/>
            <person name="Ravin N.V."/>
            <person name="Dedysh S.N."/>
        </authorList>
    </citation>
    <scope>NUCLEOTIDE SEQUENCE [LARGE SCALE GENOMIC DNA]</scope>
    <source>
        <strain evidence="9">PL17</strain>
    </source>
</reference>
<feature type="active site" description="Charge relay system" evidence="5">
    <location>
        <position position="328"/>
    </location>
</feature>
<evidence type="ECO:0000256" key="4">
    <source>
        <dbReference type="ARBA" id="ARBA00022825"/>
    </source>
</evidence>